<feature type="compositionally biased region" description="Basic and acidic residues" evidence="2">
    <location>
        <begin position="318"/>
        <end position="332"/>
    </location>
</feature>
<proteinExistence type="predicted"/>
<feature type="region of interest" description="Disordered" evidence="2">
    <location>
        <begin position="823"/>
        <end position="872"/>
    </location>
</feature>
<evidence type="ECO:0000256" key="2">
    <source>
        <dbReference type="SAM" id="MobiDB-lite"/>
    </source>
</evidence>
<organism evidence="4 5">
    <name type="scientific">Buddleja alternifolia</name>
    <dbReference type="NCBI Taxonomy" id="168488"/>
    <lineage>
        <taxon>Eukaryota</taxon>
        <taxon>Viridiplantae</taxon>
        <taxon>Streptophyta</taxon>
        <taxon>Embryophyta</taxon>
        <taxon>Tracheophyta</taxon>
        <taxon>Spermatophyta</taxon>
        <taxon>Magnoliopsida</taxon>
        <taxon>eudicotyledons</taxon>
        <taxon>Gunneridae</taxon>
        <taxon>Pentapetalae</taxon>
        <taxon>asterids</taxon>
        <taxon>lamiids</taxon>
        <taxon>Lamiales</taxon>
        <taxon>Scrophulariaceae</taxon>
        <taxon>Buddlejeae</taxon>
        <taxon>Buddleja</taxon>
    </lineage>
</organism>
<dbReference type="SUPFAM" id="SSF54928">
    <property type="entry name" value="RNA-binding domain, RBD"/>
    <property type="match status" value="1"/>
</dbReference>
<feature type="compositionally biased region" description="Polar residues" evidence="2">
    <location>
        <begin position="836"/>
        <end position="858"/>
    </location>
</feature>
<feature type="compositionally biased region" description="Basic and acidic residues" evidence="2">
    <location>
        <begin position="369"/>
        <end position="380"/>
    </location>
</feature>
<comment type="caution">
    <text evidence="4">The sequence shown here is derived from an EMBL/GenBank/DDBJ whole genome shotgun (WGS) entry which is preliminary data.</text>
</comment>
<feature type="compositionally biased region" description="Polar residues" evidence="2">
    <location>
        <begin position="337"/>
        <end position="346"/>
    </location>
</feature>
<protein>
    <recommendedName>
        <fullName evidence="3">RRM domain-containing protein</fullName>
    </recommendedName>
</protein>
<dbReference type="InterPro" id="IPR012677">
    <property type="entry name" value="Nucleotide-bd_a/b_plait_sf"/>
</dbReference>
<dbReference type="InterPro" id="IPR002483">
    <property type="entry name" value="PWI_dom"/>
</dbReference>
<evidence type="ECO:0000259" key="3">
    <source>
        <dbReference type="PROSITE" id="PS50102"/>
    </source>
</evidence>
<dbReference type="GO" id="GO:0043488">
    <property type="term" value="P:regulation of mRNA stability"/>
    <property type="evidence" value="ECO:0007669"/>
    <property type="project" value="InterPro"/>
</dbReference>
<gene>
    <name evidence="4" type="ORF">BUALT_Bualt19G0037800</name>
</gene>
<dbReference type="GO" id="GO:0008143">
    <property type="term" value="F:poly(A) binding"/>
    <property type="evidence" value="ECO:0007669"/>
    <property type="project" value="InterPro"/>
</dbReference>
<evidence type="ECO:0000313" key="5">
    <source>
        <dbReference type="Proteomes" id="UP000826271"/>
    </source>
</evidence>
<reference evidence="4" key="1">
    <citation type="submission" date="2019-10" db="EMBL/GenBank/DDBJ databases">
        <authorList>
            <person name="Zhang R."/>
            <person name="Pan Y."/>
            <person name="Wang J."/>
            <person name="Ma R."/>
            <person name="Yu S."/>
        </authorList>
    </citation>
    <scope>NUCLEOTIDE SEQUENCE</scope>
    <source>
        <strain evidence="4">LA-IB0</strain>
        <tissue evidence="4">Leaf</tissue>
    </source>
</reference>
<dbReference type="PANTHER" id="PTHR14738:SF32">
    <property type="entry name" value="RNA BINDING (RRM_RBD_RNP MOTIFS) FAMILY PROTEIN"/>
    <property type="match status" value="1"/>
</dbReference>
<keyword evidence="5" id="KW-1185">Reference proteome</keyword>
<feature type="region of interest" description="Disordered" evidence="2">
    <location>
        <begin position="671"/>
        <end position="697"/>
    </location>
</feature>
<dbReference type="EMBL" id="WHWC01000019">
    <property type="protein sequence ID" value="KAG8363586.1"/>
    <property type="molecule type" value="Genomic_DNA"/>
</dbReference>
<evidence type="ECO:0000256" key="1">
    <source>
        <dbReference type="PROSITE-ProRule" id="PRU00176"/>
    </source>
</evidence>
<dbReference type="Gene3D" id="1.20.1390.10">
    <property type="entry name" value="PWI domain"/>
    <property type="match status" value="1"/>
</dbReference>
<dbReference type="Gene3D" id="3.30.70.330">
    <property type="match status" value="1"/>
</dbReference>
<dbReference type="InterPro" id="IPR040366">
    <property type="entry name" value="Nab2/ZC3H14"/>
</dbReference>
<dbReference type="GO" id="GO:0005634">
    <property type="term" value="C:nucleus"/>
    <property type="evidence" value="ECO:0007669"/>
    <property type="project" value="TreeGrafter"/>
</dbReference>
<feature type="region of interest" description="Disordered" evidence="2">
    <location>
        <begin position="264"/>
        <end position="391"/>
    </location>
</feature>
<feature type="compositionally biased region" description="Basic and acidic residues" evidence="2">
    <location>
        <begin position="278"/>
        <end position="306"/>
    </location>
</feature>
<dbReference type="AlphaFoldDB" id="A0AAV6W6W5"/>
<sequence length="872" mass="98490">MGSSNGDYSCKDAYEFVREKNSTMDEQDAKSTDSNLCMRCSQGNEAIIHVLRDYPLVARIWEPLITPSQFLEFMHVPSENWLYDILKKKFGNIILPDTPWNIIFMATIWWIWRSRNHFTFEGKEEDWKTTIFKIKKLALEIIEAFPKQGSRSPSNENQGFRDKLFGVRLMEGDDRTFRANFTSDGVTRLREAVTEKLKEFMGDYTDDTLVEYVIVLLKNGRRKDEAKSELNVFLGDDDSDSFVSWLWDHLGSHLSLYVQPEELQPDEAPKTKPAAGEEAGRSESHQIESEVEKGHLNRTSEAEKGNSNRTSGHRRIRELKGLVRDGDKKEVLARNSMDGNVNAQNEPNRRVNRIKSLSPRPKIEKKRRRPEEQQPRKREVSQPTVSAPRRLLQFAVRDAVATSRPSNLTTEPSLKRLRSVVSTSAGDSSVEEHPQRIRPVAGSRTSMSAAIKAVEEAAKDVGRVRPSRNVFDRLGRAIDVSNAIHREEYEEYEGVAEDVGGGNFVIEMENFHSAYPPLSDSSRQQEENLSSFHHTIMDSDLVYDGEDYDDVDARGRDAIDVSQSVTFGENWVEKPLIFQYDASADIADERLHRSHKDLDQPTTLPNTSFRIASSVSMNARKSPLYQEEREISEIDNHKIMHESDTIATKSGMWLMKENNSRTVAFNGNVKPDAVPQQSPKTQTPTGLNISGPPTEDADSRTIFVSNVHFAATKDSLSRHFNKFGEVLKVIILTDPTSGQPKGSAYIEFMRKEAAEHALSLDGTSFMSRILKIVKKSSAQPETSSVMTWPRIARASPFPRFTRSPLARGVPSLYRGRVPIKPGARSFQWKREGGPTMTETPGQASNSLVQSPTTRSLTYVRTEPKTNENSGTA</sequence>
<dbReference type="InterPro" id="IPR035979">
    <property type="entry name" value="RBD_domain_sf"/>
</dbReference>
<dbReference type="Proteomes" id="UP000826271">
    <property type="component" value="Unassembled WGS sequence"/>
</dbReference>
<dbReference type="PROSITE" id="PS50102">
    <property type="entry name" value="RRM"/>
    <property type="match status" value="1"/>
</dbReference>
<dbReference type="PANTHER" id="PTHR14738">
    <property type="entry name" value="ZINC FINGER CCCH DOMAIN-CONTAINING PROTEIN 14"/>
    <property type="match status" value="1"/>
</dbReference>
<accession>A0AAV6W6W5</accession>
<keyword evidence="1" id="KW-0694">RNA-binding</keyword>
<dbReference type="Pfam" id="PF00076">
    <property type="entry name" value="RRM_1"/>
    <property type="match status" value="1"/>
</dbReference>
<evidence type="ECO:0000313" key="4">
    <source>
        <dbReference type="EMBL" id="KAG8363586.1"/>
    </source>
</evidence>
<feature type="compositionally biased region" description="Polar residues" evidence="2">
    <location>
        <begin position="675"/>
        <end position="688"/>
    </location>
</feature>
<dbReference type="SMART" id="SM00360">
    <property type="entry name" value="RRM"/>
    <property type="match status" value="1"/>
</dbReference>
<feature type="domain" description="RRM" evidence="3">
    <location>
        <begin position="700"/>
        <end position="777"/>
    </location>
</feature>
<name>A0AAV6W6W5_9LAMI</name>
<dbReference type="GO" id="GO:0005737">
    <property type="term" value="C:cytoplasm"/>
    <property type="evidence" value="ECO:0007669"/>
    <property type="project" value="TreeGrafter"/>
</dbReference>
<dbReference type="Pfam" id="PF01480">
    <property type="entry name" value="PWI"/>
    <property type="match status" value="1"/>
</dbReference>
<dbReference type="InterPro" id="IPR000504">
    <property type="entry name" value="RRM_dom"/>
</dbReference>